<dbReference type="KEGG" id="hro:HELRODRAFT_167069"/>
<reference evidence="15" key="3">
    <citation type="submission" date="2015-06" db="UniProtKB">
        <authorList>
            <consortium name="EnsemblMetazoa"/>
        </authorList>
    </citation>
    <scope>IDENTIFICATION</scope>
</reference>
<comment type="subcellular location">
    <subcellularLocation>
        <location evidence="1">Membrane</location>
        <topology evidence="1">Multi-pass membrane protein</topology>
    </subcellularLocation>
</comment>
<protein>
    <submittedName>
        <fullName evidence="14 15">Uncharacterized protein</fullName>
    </submittedName>
</protein>
<keyword evidence="3 11" id="KW-0894">Sodium channel</keyword>
<accession>T1EYZ0</accession>
<reference evidence="16" key="1">
    <citation type="submission" date="2012-12" db="EMBL/GenBank/DDBJ databases">
        <authorList>
            <person name="Hellsten U."/>
            <person name="Grimwood J."/>
            <person name="Chapman J.A."/>
            <person name="Shapiro H."/>
            <person name="Aerts A."/>
            <person name="Otillar R.P."/>
            <person name="Terry A.Y."/>
            <person name="Boore J.L."/>
            <person name="Simakov O."/>
            <person name="Marletaz F."/>
            <person name="Cho S.-J."/>
            <person name="Edsinger-Gonzales E."/>
            <person name="Havlak P."/>
            <person name="Kuo D.-H."/>
            <person name="Larsson T."/>
            <person name="Lv J."/>
            <person name="Arendt D."/>
            <person name="Savage R."/>
            <person name="Osoegawa K."/>
            <person name="de Jong P."/>
            <person name="Lindberg D.R."/>
            <person name="Seaver E.C."/>
            <person name="Weisblat D.A."/>
            <person name="Putnam N.H."/>
            <person name="Grigoriev I.V."/>
            <person name="Rokhsar D.S."/>
        </authorList>
    </citation>
    <scope>NUCLEOTIDE SEQUENCE</scope>
</reference>
<keyword evidence="13" id="KW-0732">Signal</keyword>
<keyword evidence="7 11" id="KW-0406">Ion transport</keyword>
<comment type="similarity">
    <text evidence="11">Belongs to the amiloride-sensitive sodium channel (TC 1.A.6) family.</text>
</comment>
<sequence length="488" mass="55795">MVWLLSFVASLAVMIYLLKISFDQYSMRPVTTKNGEKVDQKISFPDITLCNLDPFAEGEPKELSMKNYSLLIEEYENFALKKLDDFMVERNNFSAPKGKIRSIMEERWNANYYTCYVLKTKKLIISDSTIVRGLSVLLNVGPPNLIQVSYKSSLTNSRARGVQVSVHSPGTPPDLKRGFNVAPGTENIVDIVQTEKIRQDKANNKLCGTQEKITPYWYKIKYKRDLCEEYCLQSLIKRRCGCMTHQLNVPDKDFKNTRLCGNFSLNGSLNKSELEEEIVEKFYNLVCSFVHVYPQDEKDCHEKCLIACDEMSYDFYVASATWPQPSVQLDLFTKFIQNCTDTNPKIRSRYNSYLQYYKSCSSNSSSECTDDIPISNFTQIQESLLEIKFVMKQNFPYYQSENFTYTWEMMIGTVGGMLSLWLGVTVASAVEIIELVYLLGKLCWKNNRNLTHTTNVAVNCNLGVCEVSDKNGTDSNKSLSNSNSSEGY</sequence>
<dbReference type="PANTHER" id="PTHR11690">
    <property type="entry name" value="AMILORIDE-SENSITIVE SODIUM CHANNEL-RELATED"/>
    <property type="match status" value="1"/>
</dbReference>
<keyword evidence="8 12" id="KW-0472">Membrane</keyword>
<keyword evidence="4 11" id="KW-0812">Transmembrane</keyword>
<dbReference type="PANTHER" id="PTHR11690:SF248">
    <property type="entry name" value="PICKPOCKET 17, ISOFORM A"/>
    <property type="match status" value="1"/>
</dbReference>
<dbReference type="Pfam" id="PF00858">
    <property type="entry name" value="ASC"/>
    <property type="match status" value="2"/>
</dbReference>
<dbReference type="eggNOG" id="KOG4294">
    <property type="taxonomic scope" value="Eukaryota"/>
</dbReference>
<evidence type="ECO:0000256" key="2">
    <source>
        <dbReference type="ARBA" id="ARBA00022448"/>
    </source>
</evidence>
<dbReference type="EnsemblMetazoa" id="HelroT167069">
    <property type="protein sequence ID" value="HelroP167069"/>
    <property type="gene ID" value="HelroG167069"/>
</dbReference>
<dbReference type="PRINTS" id="PR01078">
    <property type="entry name" value="AMINACHANNEL"/>
</dbReference>
<evidence type="ECO:0000256" key="5">
    <source>
        <dbReference type="ARBA" id="ARBA00022989"/>
    </source>
</evidence>
<evidence type="ECO:0000256" key="6">
    <source>
        <dbReference type="ARBA" id="ARBA00023053"/>
    </source>
</evidence>
<dbReference type="Gene3D" id="1.10.287.770">
    <property type="entry name" value="YojJ-like"/>
    <property type="match status" value="1"/>
</dbReference>
<keyword evidence="2 11" id="KW-0813">Transport</keyword>
<keyword evidence="9 11" id="KW-0739">Sodium transport</keyword>
<dbReference type="OrthoDB" id="6021021at2759"/>
<dbReference type="InterPro" id="IPR001873">
    <property type="entry name" value="ENaC"/>
</dbReference>
<organism evidence="15 16">
    <name type="scientific">Helobdella robusta</name>
    <name type="common">Californian leech</name>
    <dbReference type="NCBI Taxonomy" id="6412"/>
    <lineage>
        <taxon>Eukaryota</taxon>
        <taxon>Metazoa</taxon>
        <taxon>Spiralia</taxon>
        <taxon>Lophotrochozoa</taxon>
        <taxon>Annelida</taxon>
        <taxon>Clitellata</taxon>
        <taxon>Hirudinea</taxon>
        <taxon>Rhynchobdellida</taxon>
        <taxon>Glossiphoniidae</taxon>
        <taxon>Helobdella</taxon>
    </lineage>
</organism>
<evidence type="ECO:0000256" key="4">
    <source>
        <dbReference type="ARBA" id="ARBA00022692"/>
    </source>
</evidence>
<dbReference type="Proteomes" id="UP000015101">
    <property type="component" value="Unassembled WGS sequence"/>
</dbReference>
<evidence type="ECO:0000313" key="15">
    <source>
        <dbReference type="EnsemblMetazoa" id="HelroP167069"/>
    </source>
</evidence>
<evidence type="ECO:0000256" key="1">
    <source>
        <dbReference type="ARBA" id="ARBA00004141"/>
    </source>
</evidence>
<dbReference type="EMBL" id="AMQM01002645">
    <property type="status" value="NOT_ANNOTATED_CDS"/>
    <property type="molecule type" value="Genomic_DNA"/>
</dbReference>
<evidence type="ECO:0000256" key="11">
    <source>
        <dbReference type="RuleBase" id="RU000679"/>
    </source>
</evidence>
<dbReference type="GO" id="GO:0015280">
    <property type="term" value="F:ligand-gated sodium channel activity"/>
    <property type="evidence" value="ECO:0000318"/>
    <property type="project" value="GO_Central"/>
</dbReference>
<evidence type="ECO:0000256" key="12">
    <source>
        <dbReference type="SAM" id="Phobius"/>
    </source>
</evidence>
<evidence type="ECO:0000256" key="8">
    <source>
        <dbReference type="ARBA" id="ARBA00023136"/>
    </source>
</evidence>
<evidence type="ECO:0000256" key="13">
    <source>
        <dbReference type="SAM" id="SignalP"/>
    </source>
</evidence>
<dbReference type="EMBL" id="KB095858">
    <property type="protein sequence ID" value="ESO10567.1"/>
    <property type="molecule type" value="Genomic_DNA"/>
</dbReference>
<feature type="signal peptide" evidence="13">
    <location>
        <begin position="1"/>
        <end position="23"/>
    </location>
</feature>
<keyword evidence="16" id="KW-1185">Reference proteome</keyword>
<feature type="chain" id="PRO_5010980114" evidence="13">
    <location>
        <begin position="24"/>
        <end position="488"/>
    </location>
</feature>
<dbReference type="RefSeq" id="XP_009010836.1">
    <property type="nucleotide sequence ID" value="XM_009012588.1"/>
</dbReference>
<keyword evidence="10 11" id="KW-0407">Ion channel</keyword>
<dbReference type="GeneID" id="20201790"/>
<evidence type="ECO:0000313" key="16">
    <source>
        <dbReference type="Proteomes" id="UP000015101"/>
    </source>
</evidence>
<dbReference type="InParanoid" id="T1EYZ0"/>
<evidence type="ECO:0000313" key="14">
    <source>
        <dbReference type="EMBL" id="ESO10567.1"/>
    </source>
</evidence>
<keyword evidence="6" id="KW-0915">Sodium</keyword>
<evidence type="ECO:0000256" key="3">
    <source>
        <dbReference type="ARBA" id="ARBA00022461"/>
    </source>
</evidence>
<dbReference type="GO" id="GO:0005886">
    <property type="term" value="C:plasma membrane"/>
    <property type="evidence" value="ECO:0000318"/>
    <property type="project" value="GO_Central"/>
</dbReference>
<dbReference type="HOGENOM" id="CLU_020415_2_0_1"/>
<dbReference type="CTD" id="20201790"/>
<dbReference type="Gene3D" id="2.60.470.10">
    <property type="entry name" value="Acid-sensing ion channels like domains"/>
    <property type="match status" value="1"/>
</dbReference>
<evidence type="ECO:0000256" key="10">
    <source>
        <dbReference type="ARBA" id="ARBA00023303"/>
    </source>
</evidence>
<dbReference type="AlphaFoldDB" id="T1EYZ0"/>
<keyword evidence="5 12" id="KW-1133">Transmembrane helix</keyword>
<reference evidence="14 16" key="2">
    <citation type="journal article" date="2013" name="Nature">
        <title>Insights into bilaterian evolution from three spiralian genomes.</title>
        <authorList>
            <person name="Simakov O."/>
            <person name="Marletaz F."/>
            <person name="Cho S.J."/>
            <person name="Edsinger-Gonzales E."/>
            <person name="Havlak P."/>
            <person name="Hellsten U."/>
            <person name="Kuo D.H."/>
            <person name="Larsson T."/>
            <person name="Lv J."/>
            <person name="Arendt D."/>
            <person name="Savage R."/>
            <person name="Osoegawa K."/>
            <person name="de Jong P."/>
            <person name="Grimwood J."/>
            <person name="Chapman J.A."/>
            <person name="Shapiro H."/>
            <person name="Aerts A."/>
            <person name="Otillar R.P."/>
            <person name="Terry A.Y."/>
            <person name="Boore J.L."/>
            <person name="Grigoriev I.V."/>
            <person name="Lindberg D.R."/>
            <person name="Seaver E.C."/>
            <person name="Weisblat D.A."/>
            <person name="Putnam N.H."/>
            <person name="Rokhsar D.S."/>
        </authorList>
    </citation>
    <scope>NUCLEOTIDE SEQUENCE</scope>
</reference>
<evidence type="ECO:0000256" key="9">
    <source>
        <dbReference type="ARBA" id="ARBA00023201"/>
    </source>
</evidence>
<gene>
    <name evidence="15" type="primary">20201790</name>
    <name evidence="14" type="ORF">HELRODRAFT_167069</name>
</gene>
<name>T1EYZ0_HELRO</name>
<feature type="transmembrane region" description="Helical" evidence="12">
    <location>
        <begin position="418"/>
        <end position="439"/>
    </location>
</feature>
<evidence type="ECO:0000256" key="7">
    <source>
        <dbReference type="ARBA" id="ARBA00023065"/>
    </source>
</evidence>
<proteinExistence type="inferred from homology"/>
<dbReference type="GO" id="GO:0035725">
    <property type="term" value="P:sodium ion transmembrane transport"/>
    <property type="evidence" value="ECO:0000318"/>
    <property type="project" value="GO_Central"/>
</dbReference>